<protein>
    <submittedName>
        <fullName evidence="2">Uncharacterized protein</fullName>
    </submittedName>
</protein>
<proteinExistence type="predicted"/>
<dbReference type="AlphaFoldDB" id="A0A5B7KK23"/>
<reference evidence="2 3" key="1">
    <citation type="submission" date="2019-05" db="EMBL/GenBank/DDBJ databases">
        <title>Another draft genome of Portunus trituberculatus and its Hox gene families provides insights of decapod evolution.</title>
        <authorList>
            <person name="Jeong J.-H."/>
            <person name="Song I."/>
            <person name="Kim S."/>
            <person name="Choi T."/>
            <person name="Kim D."/>
            <person name="Ryu S."/>
            <person name="Kim W."/>
        </authorList>
    </citation>
    <scope>NUCLEOTIDE SEQUENCE [LARGE SCALE GENOMIC DNA]</scope>
    <source>
        <tissue evidence="2">Muscle</tissue>
    </source>
</reference>
<feature type="region of interest" description="Disordered" evidence="1">
    <location>
        <begin position="68"/>
        <end position="98"/>
    </location>
</feature>
<dbReference type="Proteomes" id="UP000324222">
    <property type="component" value="Unassembled WGS sequence"/>
</dbReference>
<evidence type="ECO:0000256" key="1">
    <source>
        <dbReference type="SAM" id="MobiDB-lite"/>
    </source>
</evidence>
<keyword evidence="3" id="KW-1185">Reference proteome</keyword>
<evidence type="ECO:0000313" key="3">
    <source>
        <dbReference type="Proteomes" id="UP000324222"/>
    </source>
</evidence>
<gene>
    <name evidence="2" type="ORF">E2C01_101426</name>
</gene>
<sequence length="98" mass="10227">MAHSVPSFMASCSAQCHYEQGTRTHHSPPDSMQGALITPLGHLTAISGAASGRLVVKLEATKEKKDLQPVPCLGPQAGPDSHLLPPCGAQGRHGPQQL</sequence>
<organism evidence="2 3">
    <name type="scientific">Portunus trituberculatus</name>
    <name type="common">Swimming crab</name>
    <name type="synonym">Neptunus trituberculatus</name>
    <dbReference type="NCBI Taxonomy" id="210409"/>
    <lineage>
        <taxon>Eukaryota</taxon>
        <taxon>Metazoa</taxon>
        <taxon>Ecdysozoa</taxon>
        <taxon>Arthropoda</taxon>
        <taxon>Crustacea</taxon>
        <taxon>Multicrustacea</taxon>
        <taxon>Malacostraca</taxon>
        <taxon>Eumalacostraca</taxon>
        <taxon>Eucarida</taxon>
        <taxon>Decapoda</taxon>
        <taxon>Pleocyemata</taxon>
        <taxon>Brachyura</taxon>
        <taxon>Eubrachyura</taxon>
        <taxon>Portunoidea</taxon>
        <taxon>Portunidae</taxon>
        <taxon>Portuninae</taxon>
        <taxon>Portunus</taxon>
    </lineage>
</organism>
<dbReference type="EMBL" id="VSRR010147110">
    <property type="protein sequence ID" value="MPD05668.1"/>
    <property type="molecule type" value="Genomic_DNA"/>
</dbReference>
<name>A0A5B7KK23_PORTR</name>
<comment type="caution">
    <text evidence="2">The sequence shown here is derived from an EMBL/GenBank/DDBJ whole genome shotgun (WGS) entry which is preliminary data.</text>
</comment>
<accession>A0A5B7KK23</accession>
<evidence type="ECO:0000313" key="2">
    <source>
        <dbReference type="EMBL" id="MPD05668.1"/>
    </source>
</evidence>